<comment type="caution">
    <text evidence="3">The sequence shown here is derived from an EMBL/GenBank/DDBJ whole genome shotgun (WGS) entry which is preliminary data.</text>
</comment>
<keyword evidence="1" id="KW-1133">Transmembrane helix</keyword>
<keyword evidence="1" id="KW-0472">Membrane</keyword>
<name>A0A2N3HZ83_9BACT</name>
<evidence type="ECO:0000259" key="2">
    <source>
        <dbReference type="Pfam" id="PF00924"/>
    </source>
</evidence>
<dbReference type="Proteomes" id="UP000233535">
    <property type="component" value="Unassembled WGS sequence"/>
</dbReference>
<feature type="transmembrane region" description="Helical" evidence="1">
    <location>
        <begin position="21"/>
        <end position="45"/>
    </location>
</feature>
<feature type="transmembrane region" description="Helical" evidence="1">
    <location>
        <begin position="51"/>
        <end position="72"/>
    </location>
</feature>
<reference evidence="3 4" key="1">
    <citation type="journal article" date="2017" name="Front. Microbiol.">
        <title>Labilibaculum manganireducens gen. nov., sp. nov. and Labilibaculum filiforme sp. nov., Novel Bacteroidetes Isolated from Subsurface Sediments of the Baltic Sea.</title>
        <authorList>
            <person name="Vandieken V."/>
            <person name="Marshall I.P."/>
            <person name="Niemann H."/>
            <person name="Engelen B."/>
            <person name="Cypionka H."/>
        </authorList>
    </citation>
    <scope>NUCLEOTIDE SEQUENCE [LARGE SCALE GENOMIC DNA]</scope>
    <source>
        <strain evidence="3 4">59.16B</strain>
    </source>
</reference>
<dbReference type="InterPro" id="IPR006685">
    <property type="entry name" value="MscS_channel_2nd"/>
</dbReference>
<evidence type="ECO:0000313" key="3">
    <source>
        <dbReference type="EMBL" id="PKQ63362.1"/>
    </source>
</evidence>
<evidence type="ECO:0000256" key="1">
    <source>
        <dbReference type="SAM" id="Phobius"/>
    </source>
</evidence>
<organism evidence="3 4">
    <name type="scientific">Labilibaculum filiforme</name>
    <dbReference type="NCBI Taxonomy" id="1940526"/>
    <lineage>
        <taxon>Bacteria</taxon>
        <taxon>Pseudomonadati</taxon>
        <taxon>Bacteroidota</taxon>
        <taxon>Bacteroidia</taxon>
        <taxon>Marinilabiliales</taxon>
        <taxon>Marinifilaceae</taxon>
        <taxon>Labilibaculum</taxon>
    </lineage>
</organism>
<gene>
    <name evidence="3" type="ORF">BZG02_08215</name>
</gene>
<dbReference type="InterPro" id="IPR010920">
    <property type="entry name" value="LSM_dom_sf"/>
</dbReference>
<proteinExistence type="predicted"/>
<dbReference type="GO" id="GO:0008381">
    <property type="term" value="F:mechanosensitive monoatomic ion channel activity"/>
    <property type="evidence" value="ECO:0007669"/>
    <property type="project" value="UniProtKB-ARBA"/>
</dbReference>
<keyword evidence="1" id="KW-0812">Transmembrane</keyword>
<dbReference type="SUPFAM" id="SSF50182">
    <property type="entry name" value="Sm-like ribonucleoproteins"/>
    <property type="match status" value="1"/>
</dbReference>
<dbReference type="AlphaFoldDB" id="A0A2N3HZ83"/>
<sequence length="220" mass="25508">MFRLLGFINRSLKYSPTFKHHSTYLLTILELLLWLGIVIGLVKQYYFSQNIFGLVSLGIVIVIAIIPSFYLLRDFFSGVYLKIQDKVREGSIVEINDLKGKIEKLGNFSLNLIDKHGDIKSIPYHKISATIISKQSNNANLNKVNLKFFFPRAVQTNYIIPKLKVEIINTPWVALSQPVLIENIEHVNDEYFIEVVIYTLQPHFAEDIKNRVDENIKNYY</sequence>
<protein>
    <recommendedName>
        <fullName evidence="2">Mechanosensitive ion channel MscS domain-containing protein</fullName>
    </recommendedName>
</protein>
<dbReference type="EMBL" id="MVDD01000005">
    <property type="protein sequence ID" value="PKQ63362.1"/>
    <property type="molecule type" value="Genomic_DNA"/>
</dbReference>
<dbReference type="Pfam" id="PF00924">
    <property type="entry name" value="MS_channel_2nd"/>
    <property type="match status" value="1"/>
</dbReference>
<accession>A0A2N3HZ83</accession>
<feature type="domain" description="Mechanosensitive ion channel MscS" evidence="2">
    <location>
        <begin position="71"/>
        <end position="131"/>
    </location>
</feature>
<evidence type="ECO:0000313" key="4">
    <source>
        <dbReference type="Proteomes" id="UP000233535"/>
    </source>
</evidence>
<keyword evidence="4" id="KW-1185">Reference proteome</keyword>
<dbReference type="GO" id="GO:0016020">
    <property type="term" value="C:membrane"/>
    <property type="evidence" value="ECO:0007669"/>
    <property type="project" value="InterPro"/>
</dbReference>